<reference evidence="4 5" key="1">
    <citation type="submission" date="2019-04" db="EMBL/GenBank/DDBJ databases">
        <title>Phreatobacter aquaticus sp. nov.</title>
        <authorList>
            <person name="Choi A."/>
        </authorList>
    </citation>
    <scope>NUCLEOTIDE SEQUENCE [LARGE SCALE GENOMIC DNA]</scope>
    <source>
        <strain evidence="4 5">KCTC 52518</strain>
    </source>
</reference>
<name>A0A4D7APV2_9HYPH</name>
<evidence type="ECO:0000256" key="2">
    <source>
        <dbReference type="ARBA" id="ARBA00022795"/>
    </source>
</evidence>
<keyword evidence="4" id="KW-0282">Flagellum</keyword>
<keyword evidence="1" id="KW-0678">Repressor</keyword>
<dbReference type="RefSeq" id="WP_136958482.1">
    <property type="nucleotide sequence ID" value="NZ_CP039690.1"/>
</dbReference>
<accession>A0A4D7APV2</accession>
<dbReference type="GO" id="GO:0006402">
    <property type="term" value="P:mRNA catabolic process"/>
    <property type="evidence" value="ECO:0007669"/>
    <property type="project" value="InterPro"/>
</dbReference>
<dbReference type="KEGG" id="pstg:E8M01_01440"/>
<keyword evidence="5" id="KW-1185">Reference proteome</keyword>
<dbReference type="EMBL" id="CP039690">
    <property type="protein sequence ID" value="QCI63019.1"/>
    <property type="molecule type" value="Genomic_DNA"/>
</dbReference>
<dbReference type="GO" id="GO:0044781">
    <property type="term" value="P:bacterial-type flagellum organization"/>
    <property type="evidence" value="ECO:0007669"/>
    <property type="project" value="UniProtKB-KW"/>
</dbReference>
<dbReference type="Proteomes" id="UP000298781">
    <property type="component" value="Chromosome"/>
</dbReference>
<protein>
    <submittedName>
        <fullName evidence="4">Flagellar biosynthesis repressor FlbT</fullName>
    </submittedName>
</protein>
<evidence type="ECO:0000256" key="1">
    <source>
        <dbReference type="ARBA" id="ARBA00022491"/>
    </source>
</evidence>
<dbReference type="NCBIfam" id="NF009432">
    <property type="entry name" value="PRK12791.1"/>
    <property type="match status" value="1"/>
</dbReference>
<organism evidence="4 5">
    <name type="scientific">Phreatobacter stygius</name>
    <dbReference type="NCBI Taxonomy" id="1940610"/>
    <lineage>
        <taxon>Bacteria</taxon>
        <taxon>Pseudomonadati</taxon>
        <taxon>Pseudomonadota</taxon>
        <taxon>Alphaproteobacteria</taxon>
        <taxon>Hyphomicrobiales</taxon>
        <taxon>Phreatobacteraceae</taxon>
        <taxon>Phreatobacter</taxon>
    </lineage>
</organism>
<keyword evidence="4" id="KW-0969">Cilium</keyword>
<dbReference type="Pfam" id="PF07378">
    <property type="entry name" value="FlbT"/>
    <property type="match status" value="1"/>
</dbReference>
<dbReference type="GO" id="GO:1902209">
    <property type="term" value="P:negative regulation of bacterial-type flagellum assembly"/>
    <property type="evidence" value="ECO:0007669"/>
    <property type="project" value="InterPro"/>
</dbReference>
<proteinExistence type="predicted"/>
<evidence type="ECO:0000313" key="4">
    <source>
        <dbReference type="EMBL" id="QCI63019.1"/>
    </source>
</evidence>
<evidence type="ECO:0000256" key="3">
    <source>
        <dbReference type="ARBA" id="ARBA00022884"/>
    </source>
</evidence>
<dbReference type="GO" id="GO:0048027">
    <property type="term" value="F:mRNA 5'-UTR binding"/>
    <property type="evidence" value="ECO:0007669"/>
    <property type="project" value="InterPro"/>
</dbReference>
<evidence type="ECO:0000313" key="5">
    <source>
        <dbReference type="Proteomes" id="UP000298781"/>
    </source>
</evidence>
<keyword evidence="3" id="KW-0694">RNA-binding</keyword>
<dbReference type="InterPro" id="IPR009967">
    <property type="entry name" value="Flagellum_FlbT"/>
</dbReference>
<dbReference type="OrthoDB" id="8561314at2"/>
<dbReference type="AlphaFoldDB" id="A0A4D7APV2"/>
<sequence>MALKVELKAGEKFILGDSVITNDDQRTRLTIEGEAPILREKDVMTMETADTPCKKIYLVVQLMYLSRDPIKHHEMYFEMVNDVLEAAPSTRPYITEINNHILTGSLYKALKATKGLIEYEGALLGHASRSSGVRVDG</sequence>
<gene>
    <name evidence="4" type="primary">flbT</name>
    <name evidence="4" type="ORF">E8M01_01440</name>
</gene>
<keyword evidence="2" id="KW-1005">Bacterial flagellum biogenesis</keyword>
<keyword evidence="4" id="KW-0966">Cell projection</keyword>